<dbReference type="FunFam" id="3.10.20.370:FF:000001">
    <property type="entry name" value="Retrovirus-related Pol polyprotein from transposon 17.6-like protein"/>
    <property type="match status" value="1"/>
</dbReference>
<dbReference type="InterPro" id="IPR050951">
    <property type="entry name" value="Retrovirus_Pol_polyprotein"/>
</dbReference>
<dbReference type="CDD" id="cd09274">
    <property type="entry name" value="RNase_HI_RT_Ty3"/>
    <property type="match status" value="1"/>
</dbReference>
<dbReference type="Pfam" id="PF17919">
    <property type="entry name" value="RT_RNaseH_2"/>
    <property type="match status" value="1"/>
</dbReference>
<dbReference type="Proteomes" id="UP001152795">
    <property type="component" value="Unassembled WGS sequence"/>
</dbReference>
<dbReference type="GO" id="GO:0003676">
    <property type="term" value="F:nucleic acid binding"/>
    <property type="evidence" value="ECO:0007669"/>
    <property type="project" value="InterPro"/>
</dbReference>
<feature type="region of interest" description="Disordered" evidence="1">
    <location>
        <begin position="570"/>
        <end position="664"/>
    </location>
</feature>
<dbReference type="FunFam" id="3.30.420.10:FF:000063">
    <property type="entry name" value="Retrovirus-related Pol polyprotein from transposon 297-like Protein"/>
    <property type="match status" value="1"/>
</dbReference>
<comment type="caution">
    <text evidence="2">The sequence shown here is derived from an EMBL/GenBank/DDBJ whole genome shotgun (WGS) entry which is preliminary data.</text>
</comment>
<dbReference type="Gene3D" id="3.30.420.10">
    <property type="entry name" value="Ribonuclease H-like superfamily/Ribonuclease H"/>
    <property type="match status" value="1"/>
</dbReference>
<dbReference type="EMBL" id="CACRXK020007672">
    <property type="protein sequence ID" value="CAB4012885.1"/>
    <property type="molecule type" value="Genomic_DNA"/>
</dbReference>
<dbReference type="InterPro" id="IPR036397">
    <property type="entry name" value="RNaseH_sf"/>
</dbReference>
<dbReference type="AlphaFoldDB" id="A0A6S7I2E9"/>
<protein>
    <submittedName>
        <fullName evidence="2">Retrovirus-related Pol poly from transposon 412</fullName>
    </submittedName>
</protein>
<dbReference type="SUPFAM" id="SSF56672">
    <property type="entry name" value="DNA/RNA polymerases"/>
    <property type="match status" value="1"/>
</dbReference>
<evidence type="ECO:0000313" key="3">
    <source>
        <dbReference type="Proteomes" id="UP001152795"/>
    </source>
</evidence>
<feature type="compositionally biased region" description="Basic and acidic residues" evidence="1">
    <location>
        <begin position="593"/>
        <end position="623"/>
    </location>
</feature>
<dbReference type="OrthoDB" id="5985914at2759"/>
<dbReference type="PANTHER" id="PTHR37984">
    <property type="entry name" value="PROTEIN CBG26694"/>
    <property type="match status" value="1"/>
</dbReference>
<dbReference type="InterPro" id="IPR043128">
    <property type="entry name" value="Rev_trsase/Diguanyl_cyclase"/>
</dbReference>
<evidence type="ECO:0000313" key="2">
    <source>
        <dbReference type="EMBL" id="CAB4012885.1"/>
    </source>
</evidence>
<feature type="region of interest" description="Disordered" evidence="1">
    <location>
        <begin position="513"/>
        <end position="536"/>
    </location>
</feature>
<feature type="compositionally biased region" description="Basic residues" evidence="1">
    <location>
        <begin position="655"/>
        <end position="664"/>
    </location>
</feature>
<evidence type="ECO:0000256" key="1">
    <source>
        <dbReference type="SAM" id="MobiDB-lite"/>
    </source>
</evidence>
<dbReference type="Pfam" id="PF00665">
    <property type="entry name" value="rve"/>
    <property type="match status" value="1"/>
</dbReference>
<dbReference type="Gene3D" id="3.30.70.270">
    <property type="match status" value="1"/>
</dbReference>
<name>A0A6S7I2E9_PARCT</name>
<dbReference type="SUPFAM" id="SSF53098">
    <property type="entry name" value="Ribonuclease H-like"/>
    <property type="match status" value="1"/>
</dbReference>
<organism evidence="2 3">
    <name type="scientific">Paramuricea clavata</name>
    <name type="common">Red gorgonian</name>
    <name type="synonym">Violescent sea-whip</name>
    <dbReference type="NCBI Taxonomy" id="317549"/>
    <lineage>
        <taxon>Eukaryota</taxon>
        <taxon>Metazoa</taxon>
        <taxon>Cnidaria</taxon>
        <taxon>Anthozoa</taxon>
        <taxon>Octocorallia</taxon>
        <taxon>Malacalcyonacea</taxon>
        <taxon>Plexauridae</taxon>
        <taxon>Paramuricea</taxon>
    </lineage>
</organism>
<dbReference type="InterPro" id="IPR043502">
    <property type="entry name" value="DNA/RNA_pol_sf"/>
</dbReference>
<dbReference type="PROSITE" id="PS50994">
    <property type="entry name" value="INTEGRASE"/>
    <property type="match status" value="1"/>
</dbReference>
<dbReference type="Gene3D" id="3.10.20.370">
    <property type="match status" value="1"/>
</dbReference>
<dbReference type="GO" id="GO:0015074">
    <property type="term" value="P:DNA integration"/>
    <property type="evidence" value="ECO:0007669"/>
    <property type="project" value="InterPro"/>
</dbReference>
<accession>A0A6S7I2E9</accession>
<dbReference type="Pfam" id="PF17921">
    <property type="entry name" value="Integrase_H2C2"/>
    <property type="match status" value="1"/>
</dbReference>
<dbReference type="InterPro" id="IPR012337">
    <property type="entry name" value="RNaseH-like_sf"/>
</dbReference>
<feature type="compositionally biased region" description="Polar residues" evidence="1">
    <location>
        <begin position="513"/>
        <end position="525"/>
    </location>
</feature>
<reference evidence="2" key="1">
    <citation type="submission" date="2020-04" db="EMBL/GenBank/DDBJ databases">
        <authorList>
            <person name="Alioto T."/>
            <person name="Alioto T."/>
            <person name="Gomez Garrido J."/>
        </authorList>
    </citation>
    <scope>NUCLEOTIDE SEQUENCE</scope>
    <source>
        <strain evidence="2">A484AB</strain>
    </source>
</reference>
<feature type="compositionally biased region" description="Basic and acidic residues" evidence="1">
    <location>
        <begin position="635"/>
        <end position="647"/>
    </location>
</feature>
<dbReference type="InterPro" id="IPR041577">
    <property type="entry name" value="RT_RNaseH_2"/>
</dbReference>
<dbReference type="FunFam" id="3.30.70.270:FF:000026">
    <property type="entry name" value="Transposon Ty3-G Gag-Pol polyprotein"/>
    <property type="match status" value="1"/>
</dbReference>
<dbReference type="PANTHER" id="PTHR37984:SF7">
    <property type="entry name" value="INTEGRASE CATALYTIC DOMAIN-CONTAINING PROTEIN"/>
    <property type="match status" value="1"/>
</dbReference>
<dbReference type="InterPro" id="IPR001584">
    <property type="entry name" value="Integrase_cat-core"/>
</dbReference>
<dbReference type="InterPro" id="IPR041588">
    <property type="entry name" value="Integrase_H2C2"/>
</dbReference>
<gene>
    <name evidence="2" type="ORF">PACLA_8A058776</name>
</gene>
<proteinExistence type="predicted"/>
<dbReference type="FunFam" id="1.10.340.70:FF:000003">
    <property type="entry name" value="Protein CBG25708"/>
    <property type="match status" value="1"/>
</dbReference>
<keyword evidence="3" id="KW-1185">Reference proteome</keyword>
<sequence length="664" mass="75863">MPSPSNLTELQSFWGMVNYLNRFSPILSQISLPLRQMTKKDVPFMWQPEQQQAFQELKQVITEAPVLSYYNPEKKNLIQSDASLKGIGCVLMQDGKPVCYASRSLSETESRYSNIERELLAACWSLEKFNHYVFGKKVVIETDHKPLESIWKKSITSASPRLQRLLLRMSKYDVDLRYIEGKKNVIADTLSRVSCMEPPVDGNEVPLIEINEISSTLPASPTKLDEIREQTRRDATLDHLKEVIHHGWLEYPSQCPSDLKEFWNFREDLSVENGLVLKRHRLVIPSKLRPQMLQIVHQGHMGTEKCLLKAKDCLFWPGISNDIKKMTTTCSTCLQYSKQQSKEPLHPHNVPSFPWQKVGTYLLEYEGAQYLLVADYYSKYPILRKLNGTTSNAVINQLKSIFAEYGIPETLVSDNGPQYSSREFSTFCSHWGIGHSTSSPLYPRSNGFVERMVQTVKNLLCKSEAAGEDPYLALLTYRTTPIDNNLSSPAKLLNQREYRTLLPCSGRLQRCQTTPANQEQLQLPQDVQKRQHDVNSPRVLSKLLPEQKVVVFQPRKKTWTPGKVIQESNKPRSYVVETPNGGEVRRNRIHLKPVSEDGRQPEIEHMTSGHDCSRSSLQEKIRTSEPNLGTANKSRKPETDISSDNHPETTSSGRIIKKPTRLNL</sequence>
<dbReference type="Gene3D" id="1.10.340.70">
    <property type="match status" value="1"/>
</dbReference>